<name>A2EZB0_TRIV3</name>
<accession>A2EZB0</accession>
<dbReference type="KEGG" id="tva:4759818"/>
<proteinExistence type="predicted"/>
<organism evidence="2 3">
    <name type="scientific">Trichomonas vaginalis (strain ATCC PRA-98 / G3)</name>
    <dbReference type="NCBI Taxonomy" id="412133"/>
    <lineage>
        <taxon>Eukaryota</taxon>
        <taxon>Metamonada</taxon>
        <taxon>Parabasalia</taxon>
        <taxon>Trichomonadida</taxon>
        <taxon>Trichomonadidae</taxon>
        <taxon>Trichomonas</taxon>
    </lineage>
</organism>
<dbReference type="RefSeq" id="XP_001330471.1">
    <property type="nucleotide sequence ID" value="XM_001330436.1"/>
</dbReference>
<feature type="compositionally biased region" description="Basic and acidic residues" evidence="1">
    <location>
        <begin position="105"/>
        <end position="118"/>
    </location>
</feature>
<dbReference type="EMBL" id="DS113550">
    <property type="protein sequence ID" value="EAY01991.1"/>
    <property type="molecule type" value="Genomic_DNA"/>
</dbReference>
<dbReference type="InParanoid" id="A2EZB0"/>
<evidence type="ECO:0000313" key="2">
    <source>
        <dbReference type="EMBL" id="EAY01991.1"/>
    </source>
</evidence>
<reference evidence="2" key="1">
    <citation type="submission" date="2006-10" db="EMBL/GenBank/DDBJ databases">
        <authorList>
            <person name="Amadeo P."/>
            <person name="Zhao Q."/>
            <person name="Wortman J."/>
            <person name="Fraser-Liggett C."/>
            <person name="Carlton J."/>
        </authorList>
    </citation>
    <scope>NUCLEOTIDE SEQUENCE</scope>
    <source>
        <strain evidence="2">G3</strain>
    </source>
</reference>
<protein>
    <submittedName>
        <fullName evidence="2">Uncharacterized protein</fullName>
    </submittedName>
</protein>
<sequence length="158" mass="18266">METGEGNQDRKPKMFALFSDDGKSFSFRSSRPAPPVEETSQPEVQVKTWEQICHNFLTNPEEITNFQGEDQYNERSNDYSNKNRNSGKFNKPKPNVFIQKLRNSGKLDKHDENDDEQHVSVGRQIALQKEKEAAQHQFLVLRKAAMSEAKLQKKRAKL</sequence>
<keyword evidence="3" id="KW-1185">Reference proteome</keyword>
<dbReference type="Proteomes" id="UP000001542">
    <property type="component" value="Unassembled WGS sequence"/>
</dbReference>
<gene>
    <name evidence="2" type="ORF">TVAG_217280</name>
</gene>
<feature type="region of interest" description="Disordered" evidence="1">
    <location>
        <begin position="64"/>
        <end position="119"/>
    </location>
</feature>
<evidence type="ECO:0000313" key="3">
    <source>
        <dbReference type="Proteomes" id="UP000001542"/>
    </source>
</evidence>
<feature type="region of interest" description="Disordered" evidence="1">
    <location>
        <begin position="1"/>
        <end position="45"/>
    </location>
</feature>
<dbReference type="VEuPathDB" id="TrichDB:TVAGG3_0136410"/>
<dbReference type="AlphaFoldDB" id="A2EZB0"/>
<evidence type="ECO:0000256" key="1">
    <source>
        <dbReference type="SAM" id="MobiDB-lite"/>
    </source>
</evidence>
<feature type="compositionally biased region" description="Polar residues" evidence="1">
    <location>
        <begin position="78"/>
        <end position="88"/>
    </location>
</feature>
<dbReference type="VEuPathDB" id="TrichDB:TVAG_217280"/>
<reference evidence="2" key="2">
    <citation type="journal article" date="2007" name="Science">
        <title>Draft genome sequence of the sexually transmitted pathogen Trichomonas vaginalis.</title>
        <authorList>
            <person name="Carlton J.M."/>
            <person name="Hirt R.P."/>
            <person name="Silva J.C."/>
            <person name="Delcher A.L."/>
            <person name="Schatz M."/>
            <person name="Zhao Q."/>
            <person name="Wortman J.R."/>
            <person name="Bidwell S.L."/>
            <person name="Alsmark U.C.M."/>
            <person name="Besteiro S."/>
            <person name="Sicheritz-Ponten T."/>
            <person name="Noel C.J."/>
            <person name="Dacks J.B."/>
            <person name="Foster P.G."/>
            <person name="Simillion C."/>
            <person name="Van de Peer Y."/>
            <person name="Miranda-Saavedra D."/>
            <person name="Barton G.J."/>
            <person name="Westrop G.D."/>
            <person name="Mueller S."/>
            <person name="Dessi D."/>
            <person name="Fiori P.L."/>
            <person name="Ren Q."/>
            <person name="Paulsen I."/>
            <person name="Zhang H."/>
            <person name="Bastida-Corcuera F.D."/>
            <person name="Simoes-Barbosa A."/>
            <person name="Brown M.T."/>
            <person name="Hayes R.D."/>
            <person name="Mukherjee M."/>
            <person name="Okumura C.Y."/>
            <person name="Schneider R."/>
            <person name="Smith A.J."/>
            <person name="Vanacova S."/>
            <person name="Villalvazo M."/>
            <person name="Haas B.J."/>
            <person name="Pertea M."/>
            <person name="Feldblyum T.V."/>
            <person name="Utterback T.R."/>
            <person name="Shu C.L."/>
            <person name="Osoegawa K."/>
            <person name="de Jong P.J."/>
            <person name="Hrdy I."/>
            <person name="Horvathova L."/>
            <person name="Zubacova Z."/>
            <person name="Dolezal P."/>
            <person name="Malik S.B."/>
            <person name="Logsdon J.M. Jr."/>
            <person name="Henze K."/>
            <person name="Gupta A."/>
            <person name="Wang C.C."/>
            <person name="Dunne R.L."/>
            <person name="Upcroft J.A."/>
            <person name="Upcroft P."/>
            <person name="White O."/>
            <person name="Salzberg S.L."/>
            <person name="Tang P."/>
            <person name="Chiu C.-H."/>
            <person name="Lee Y.-S."/>
            <person name="Embley T.M."/>
            <person name="Coombs G.H."/>
            <person name="Mottram J.C."/>
            <person name="Tachezy J."/>
            <person name="Fraser-Liggett C.M."/>
            <person name="Johnson P.J."/>
        </authorList>
    </citation>
    <scope>NUCLEOTIDE SEQUENCE [LARGE SCALE GENOMIC DNA]</scope>
    <source>
        <strain evidence="2">G3</strain>
    </source>
</reference>